<feature type="compositionally biased region" description="Polar residues" evidence="1">
    <location>
        <begin position="339"/>
        <end position="362"/>
    </location>
</feature>
<dbReference type="SUPFAM" id="SSF48371">
    <property type="entry name" value="ARM repeat"/>
    <property type="match status" value="2"/>
</dbReference>
<comment type="caution">
    <text evidence="3">The sequence shown here is derived from an EMBL/GenBank/DDBJ whole genome shotgun (WGS) entry which is preliminary data.</text>
</comment>
<keyword evidence="4" id="KW-1185">Reference proteome</keyword>
<evidence type="ECO:0000313" key="4">
    <source>
        <dbReference type="Proteomes" id="UP001353858"/>
    </source>
</evidence>
<name>A0AAN7SMM1_9COLE</name>
<accession>A0AAN7SMM1</accession>
<feature type="region of interest" description="Disordered" evidence="1">
    <location>
        <begin position="931"/>
        <end position="956"/>
    </location>
</feature>
<sequence>MIKYSEQLLSTPLKTPSTFKSSSPTPSNDIRRIASASGHDNRFSLTPLWEFVVRTKSLPESFDLNIFFQVVHERLQNPEREVRQHALRVLSDVITVIDSATLDSKMEVIIPDLITNMGHIGPAVRKGAIDCLKVYLGCSNNSDDILKDIVYNGVERSSENKMKSNVVTGIIIALPFLIKKVNRFTLVYVIRIVSEKMVQITYQETALKSLVRIKDIIGDELFDACVDSNFKKDFGQLCEVYNVDLESDVVVRKTQDEIIEDKVILETEIKLNSGPAITMQIHEESRQSIVAEDSEDDERNSLGIVKVLTDDSEDYYEPRRTPRRVRFGGEIVKLRTPDSDSNQPSDLDNDSTITITPRNENGNKPVIEIHYNDTKSNRAVSHIPVKKPKQPQSEPTSPTRVNNELKKLSRSSPNLSNANVFGEKVSNGSSKIPRRNDKIDKKSVPVKDQKLSHTTTIQIKFSEPRVENKETKNTTNLGKKLKKPPLLKIDNVESKNDDCLSPDPAHKEIEIFHNLTRSPERKKDEPFFQDDTQSVSKADTLKEDVVEPDKDKGIVYCETIQKDVNDVVPFKNYASTPRSNSAAPNTYSSFQVCSTTNFTESQSVESPIPTNDNGDCLTCSSSGSDVLSLDNNWEDIDLIDSNIIRNLKCKDDWRIRLRGLEDLNKSLQDPKVLKASEKKASSLLYFLFGCEQHVRLQIAAEDTLKIIFSNMAIDVLRGRLGQIVTALCKMGSPAGVRLSILLMRRITADEFLNQLLSNNILKAKSSKIREGALQILMTISRIFPSTEVNVPKAVEFVTPLLRDRKKRVRRASLETIASLAQLGSPATVLDVLSHVASEYSDKEQLIRVIRARLSRKQLPAVDPNGSVRYSTPSGDSELEWISIGSATGSPLSTQSVDTVENVYEVKTERLDKGHIDRINYWKSNARRTHNTDADLDENEEESDWSQNSNNNKDDAKSQNLQIWAVDPWALSAPVKLSASNGTLRPLYVIQKEAAPSNSSNSADSYKARSPRGRSYSPPKRNFDTNKSEKRERFVAVNKDEECFQNLHKSISSDQIRHGKSYSCTSSSNSDASVRTNNWSKNFKSAIPVPVSSDSRLRFRTRHGDVSRGPFSIPAQFYRTPIVSLAFLPNDLETKSPTPERTPDRNTVSQRSVLVQQPFSSGSESSEFCTPPAEPHLSNPVLEESPRQTESFIEVDSPRYHSENFTVIESAPDVLEENKTFSRANSANSHVESVSLNVEDVSLDEAEVKPDTEESFQTQDEFEEEHEKEVSEIRTSQTITINDLESFNVQKTYLESNLSKSEVNLQISTEVSRKSVSSAPALNDTYQNKEPDWIVENITLPGTVNDFSSGHTITTEIKTTPKVRQPLTRQLSRKNSVRSKRDTTTFVENLNPFLKPKEAFNETMALLDHNDWEMTMKGLQGAARLTRHHPDICDLHMHAICAALGKQIKNLRSQVARAACTVTSEMFTNPRRSLEVELEEIAVPLLHRTADTNKFLRGDANAALDKMCLHLAPPRVVSIIAIKGGKHQNAIVRCAAARLLSSITTRLGAEKVFQLPKDTRDKILYAGANMLMEGNLDTRKHAKIMFGNLIGHSQFNKAMAEAVPACTIRHIQKTLKSLQ</sequence>
<dbReference type="EMBL" id="JARPUR010000001">
    <property type="protein sequence ID" value="KAK4887789.1"/>
    <property type="molecule type" value="Genomic_DNA"/>
</dbReference>
<dbReference type="PANTHER" id="PTHR21567">
    <property type="entry name" value="CLASP"/>
    <property type="match status" value="1"/>
</dbReference>
<feature type="region of interest" description="Disordered" evidence="1">
    <location>
        <begin position="994"/>
        <end position="1031"/>
    </location>
</feature>
<dbReference type="InterPro" id="IPR016024">
    <property type="entry name" value="ARM-type_fold"/>
</dbReference>
<feature type="region of interest" description="Disordered" evidence="1">
    <location>
        <begin position="1248"/>
        <end position="1268"/>
    </location>
</feature>
<organism evidence="3 4">
    <name type="scientific">Aquatica leii</name>
    <dbReference type="NCBI Taxonomy" id="1421715"/>
    <lineage>
        <taxon>Eukaryota</taxon>
        <taxon>Metazoa</taxon>
        <taxon>Ecdysozoa</taxon>
        <taxon>Arthropoda</taxon>
        <taxon>Hexapoda</taxon>
        <taxon>Insecta</taxon>
        <taxon>Pterygota</taxon>
        <taxon>Neoptera</taxon>
        <taxon>Endopterygota</taxon>
        <taxon>Coleoptera</taxon>
        <taxon>Polyphaga</taxon>
        <taxon>Elateriformia</taxon>
        <taxon>Elateroidea</taxon>
        <taxon>Lampyridae</taxon>
        <taxon>Luciolinae</taxon>
        <taxon>Aquatica</taxon>
    </lineage>
</organism>
<dbReference type="Pfam" id="PF12348">
    <property type="entry name" value="CLASP_N"/>
    <property type="match status" value="1"/>
</dbReference>
<feature type="compositionally biased region" description="Polar residues" evidence="1">
    <location>
        <begin position="1156"/>
        <end position="1167"/>
    </location>
</feature>
<evidence type="ECO:0000313" key="3">
    <source>
        <dbReference type="EMBL" id="KAK4887789.1"/>
    </source>
</evidence>
<feature type="domain" description="TOG" evidence="2">
    <location>
        <begin position="1384"/>
        <end position="1616"/>
    </location>
</feature>
<dbReference type="GO" id="GO:0005929">
    <property type="term" value="C:cilium"/>
    <property type="evidence" value="ECO:0007669"/>
    <property type="project" value="TreeGrafter"/>
</dbReference>
<feature type="domain" description="TOG" evidence="2">
    <location>
        <begin position="625"/>
        <end position="862"/>
    </location>
</feature>
<feature type="compositionally biased region" description="Polar residues" evidence="1">
    <location>
        <begin position="410"/>
        <end position="419"/>
    </location>
</feature>
<proteinExistence type="predicted"/>
<evidence type="ECO:0000259" key="2">
    <source>
        <dbReference type="SMART" id="SM01349"/>
    </source>
</evidence>
<feature type="compositionally biased region" description="Acidic residues" evidence="1">
    <location>
        <begin position="933"/>
        <end position="943"/>
    </location>
</feature>
<protein>
    <recommendedName>
        <fullName evidence="2">TOG domain-containing protein</fullName>
    </recommendedName>
</protein>
<feature type="compositionally biased region" description="Polar residues" evidence="1">
    <location>
        <begin position="1134"/>
        <end position="1149"/>
    </location>
</feature>
<gene>
    <name evidence="3" type="ORF">RN001_004060</name>
</gene>
<feature type="compositionally biased region" description="Low complexity" evidence="1">
    <location>
        <begin position="994"/>
        <end position="1004"/>
    </location>
</feature>
<dbReference type="GO" id="GO:0000226">
    <property type="term" value="P:microtubule cytoskeleton organization"/>
    <property type="evidence" value="ECO:0007669"/>
    <property type="project" value="TreeGrafter"/>
</dbReference>
<dbReference type="SMART" id="SM01349">
    <property type="entry name" value="TOG"/>
    <property type="match status" value="2"/>
</dbReference>
<feature type="region of interest" description="Disordered" evidence="1">
    <location>
        <begin position="1130"/>
        <end position="1149"/>
    </location>
</feature>
<dbReference type="InterPro" id="IPR024395">
    <property type="entry name" value="CLASP_N_dom"/>
</dbReference>
<dbReference type="GO" id="GO:0008017">
    <property type="term" value="F:microtubule binding"/>
    <property type="evidence" value="ECO:0007669"/>
    <property type="project" value="TreeGrafter"/>
</dbReference>
<feature type="region of interest" description="Disordered" evidence="1">
    <location>
        <begin position="328"/>
        <end position="436"/>
    </location>
</feature>
<feature type="compositionally biased region" description="Polar residues" evidence="1">
    <location>
        <begin position="390"/>
        <end position="402"/>
    </location>
</feature>
<feature type="region of interest" description="Disordered" evidence="1">
    <location>
        <begin position="1156"/>
        <end position="1190"/>
    </location>
</feature>
<dbReference type="Proteomes" id="UP001353858">
    <property type="component" value="Unassembled WGS sequence"/>
</dbReference>
<feature type="compositionally biased region" description="Polar residues" evidence="1">
    <location>
        <begin position="1061"/>
        <end position="1075"/>
    </location>
</feature>
<dbReference type="PANTHER" id="PTHR21567:SF87">
    <property type="entry name" value="CRESCERIN-LIKE PROTEIN CHE-12"/>
    <property type="match status" value="1"/>
</dbReference>
<feature type="region of interest" description="Disordered" evidence="1">
    <location>
        <begin position="1054"/>
        <end position="1075"/>
    </location>
</feature>
<feature type="compositionally biased region" description="Basic and acidic residues" evidence="1">
    <location>
        <begin position="1020"/>
        <end position="1031"/>
    </location>
</feature>
<dbReference type="InterPro" id="IPR011989">
    <property type="entry name" value="ARM-like"/>
</dbReference>
<reference evidence="4" key="1">
    <citation type="submission" date="2023-01" db="EMBL/GenBank/DDBJ databases">
        <title>Key to firefly adult light organ development and bioluminescence: homeobox transcription factors regulate luciferase expression and transportation to peroxisome.</title>
        <authorList>
            <person name="Fu X."/>
        </authorList>
    </citation>
    <scope>NUCLEOTIDE SEQUENCE [LARGE SCALE GENOMIC DNA]</scope>
</reference>
<dbReference type="InterPro" id="IPR034085">
    <property type="entry name" value="TOG"/>
</dbReference>
<dbReference type="Gene3D" id="1.25.10.10">
    <property type="entry name" value="Leucine-rich Repeat Variant"/>
    <property type="match status" value="3"/>
</dbReference>
<dbReference type="GO" id="GO:0005881">
    <property type="term" value="C:cytoplasmic microtubule"/>
    <property type="evidence" value="ECO:0007669"/>
    <property type="project" value="TreeGrafter"/>
</dbReference>
<evidence type="ECO:0000256" key="1">
    <source>
        <dbReference type="SAM" id="MobiDB-lite"/>
    </source>
</evidence>